<dbReference type="EMBL" id="WSSB01000001">
    <property type="protein sequence ID" value="MXR35740.1"/>
    <property type="molecule type" value="Genomic_DNA"/>
</dbReference>
<dbReference type="PANTHER" id="PTHR30562:SF1">
    <property type="entry name" value="UVRABC SYSTEM PROTEIN C"/>
    <property type="match status" value="1"/>
</dbReference>
<dbReference type="NCBIfam" id="TIGR00194">
    <property type="entry name" value="uvrC"/>
    <property type="match status" value="1"/>
</dbReference>
<dbReference type="NCBIfam" id="NF001824">
    <property type="entry name" value="PRK00558.1-5"/>
    <property type="match status" value="1"/>
</dbReference>
<accession>A0A845BK28</accession>
<dbReference type="SMART" id="SM00278">
    <property type="entry name" value="HhH1"/>
    <property type="match status" value="2"/>
</dbReference>
<organism evidence="17 18">
    <name type="scientific">Craterilacuibacter sinensis</name>
    <dbReference type="NCBI Taxonomy" id="2686017"/>
    <lineage>
        <taxon>Bacteria</taxon>
        <taxon>Pseudomonadati</taxon>
        <taxon>Pseudomonadota</taxon>
        <taxon>Betaproteobacteria</taxon>
        <taxon>Neisseriales</taxon>
        <taxon>Neisseriaceae</taxon>
        <taxon>Craterilacuibacter</taxon>
    </lineage>
</organism>
<keyword evidence="5 13" id="KW-0267">Excision nuclease</keyword>
<dbReference type="SMART" id="SM00465">
    <property type="entry name" value="GIYc"/>
    <property type="match status" value="1"/>
</dbReference>
<dbReference type="GO" id="GO:0009380">
    <property type="term" value="C:excinuclease repair complex"/>
    <property type="evidence" value="ECO:0007669"/>
    <property type="project" value="InterPro"/>
</dbReference>
<dbReference type="HAMAP" id="MF_00203">
    <property type="entry name" value="UvrC"/>
    <property type="match status" value="1"/>
</dbReference>
<reference evidence="17 18" key="1">
    <citation type="submission" date="2019-12" db="EMBL/GenBank/DDBJ databases">
        <title>Neisseriaceae gen. nov. sp. Genome sequencing and assembly.</title>
        <authorList>
            <person name="Liu Z."/>
            <person name="Li A."/>
        </authorList>
    </citation>
    <scope>NUCLEOTIDE SEQUENCE [LARGE SCALE GENOMIC DNA]</scope>
    <source>
        <strain evidence="17 18">B2N2-7</strain>
    </source>
</reference>
<proteinExistence type="inferred from homology"/>
<dbReference type="Pfam" id="PF14520">
    <property type="entry name" value="HHH_5"/>
    <property type="match status" value="1"/>
</dbReference>
<dbReference type="Gene3D" id="4.10.860.10">
    <property type="entry name" value="UVR domain"/>
    <property type="match status" value="1"/>
</dbReference>
<dbReference type="SUPFAM" id="SSF82771">
    <property type="entry name" value="GIY-YIG endonuclease"/>
    <property type="match status" value="1"/>
</dbReference>
<dbReference type="Proteomes" id="UP000467214">
    <property type="component" value="Unassembled WGS sequence"/>
</dbReference>
<comment type="subcellular location">
    <subcellularLocation>
        <location evidence="1 13">Cytoplasm</location>
    </subcellularLocation>
</comment>
<dbReference type="InterPro" id="IPR001162">
    <property type="entry name" value="UvrC_RNase_H_dom"/>
</dbReference>
<dbReference type="Pfam" id="PF01541">
    <property type="entry name" value="GIY-YIG"/>
    <property type="match status" value="1"/>
</dbReference>
<dbReference type="GO" id="GO:0006289">
    <property type="term" value="P:nucleotide-excision repair"/>
    <property type="evidence" value="ECO:0007669"/>
    <property type="project" value="UniProtKB-UniRule"/>
</dbReference>
<dbReference type="PROSITE" id="PS50164">
    <property type="entry name" value="GIY_YIG"/>
    <property type="match status" value="1"/>
</dbReference>
<evidence type="ECO:0000256" key="8">
    <source>
        <dbReference type="ARBA" id="ARBA00059452"/>
    </source>
</evidence>
<dbReference type="PROSITE" id="PS50151">
    <property type="entry name" value="UVR"/>
    <property type="match status" value="1"/>
</dbReference>
<dbReference type="PANTHER" id="PTHR30562">
    <property type="entry name" value="UVRC/OXIDOREDUCTASE"/>
    <property type="match status" value="1"/>
</dbReference>
<dbReference type="InterPro" id="IPR010994">
    <property type="entry name" value="RuvA_2-like"/>
</dbReference>
<dbReference type="PROSITE" id="PS50165">
    <property type="entry name" value="UVRC"/>
    <property type="match status" value="1"/>
</dbReference>
<keyword evidence="7 13" id="KW-0742">SOS response</keyword>
<evidence type="ECO:0000256" key="1">
    <source>
        <dbReference type="ARBA" id="ARBA00004496"/>
    </source>
</evidence>
<evidence type="ECO:0000256" key="11">
    <source>
        <dbReference type="ARBA" id="ARBA00067419"/>
    </source>
</evidence>
<keyword evidence="6 13" id="KW-0234">DNA repair</keyword>
<comment type="similarity">
    <text evidence="9 13">Belongs to the UvrC family.</text>
</comment>
<dbReference type="FunFam" id="3.40.1440.10:FF:000001">
    <property type="entry name" value="UvrABC system protein C"/>
    <property type="match status" value="1"/>
</dbReference>
<feature type="domain" description="GIY-YIG" evidence="15">
    <location>
        <begin position="18"/>
        <end position="96"/>
    </location>
</feature>
<evidence type="ECO:0000313" key="18">
    <source>
        <dbReference type="Proteomes" id="UP000467214"/>
    </source>
</evidence>
<evidence type="ECO:0000259" key="14">
    <source>
        <dbReference type="PROSITE" id="PS50151"/>
    </source>
</evidence>
<dbReference type="Pfam" id="PF08459">
    <property type="entry name" value="UvrC_RNaseH_dom"/>
    <property type="match status" value="1"/>
</dbReference>
<evidence type="ECO:0000256" key="2">
    <source>
        <dbReference type="ARBA" id="ARBA00022490"/>
    </source>
</evidence>
<name>A0A845BK28_9NEIS</name>
<keyword evidence="18" id="KW-1185">Reference proteome</keyword>
<gene>
    <name evidence="13 17" type="primary">uvrC</name>
    <name evidence="17" type="ORF">GQF02_01870</name>
</gene>
<dbReference type="InterPro" id="IPR050066">
    <property type="entry name" value="UvrABC_protein_C"/>
</dbReference>
<dbReference type="InterPro" id="IPR036876">
    <property type="entry name" value="UVR_dom_sf"/>
</dbReference>
<dbReference type="Gene3D" id="1.10.150.20">
    <property type="entry name" value="5' to 3' exonuclease, C-terminal subdomain"/>
    <property type="match status" value="1"/>
</dbReference>
<dbReference type="InterPro" id="IPR038476">
    <property type="entry name" value="UvrC_RNase_H_dom_sf"/>
</dbReference>
<dbReference type="GO" id="GO:0005737">
    <property type="term" value="C:cytoplasm"/>
    <property type="evidence" value="ECO:0007669"/>
    <property type="project" value="UniProtKB-SubCell"/>
</dbReference>
<dbReference type="SUPFAM" id="SSF47781">
    <property type="entry name" value="RuvA domain 2-like"/>
    <property type="match status" value="1"/>
</dbReference>
<feature type="domain" description="UVR" evidence="14">
    <location>
        <begin position="205"/>
        <end position="240"/>
    </location>
</feature>
<evidence type="ECO:0000259" key="16">
    <source>
        <dbReference type="PROSITE" id="PS50165"/>
    </source>
</evidence>
<comment type="caution">
    <text evidence="17">The sequence shown here is derived from an EMBL/GenBank/DDBJ whole genome shotgun (WGS) entry which is preliminary data.</text>
</comment>
<evidence type="ECO:0000259" key="15">
    <source>
        <dbReference type="PROSITE" id="PS50164"/>
    </source>
</evidence>
<keyword evidence="3 13" id="KW-0227">DNA damage</keyword>
<dbReference type="FunFam" id="1.10.150.20:FF:000005">
    <property type="entry name" value="UvrABC system protein C"/>
    <property type="match status" value="1"/>
</dbReference>
<evidence type="ECO:0000256" key="6">
    <source>
        <dbReference type="ARBA" id="ARBA00023204"/>
    </source>
</evidence>
<dbReference type="Gene3D" id="3.40.1440.10">
    <property type="entry name" value="GIY-YIG endonuclease"/>
    <property type="match status" value="1"/>
</dbReference>
<evidence type="ECO:0000256" key="9">
    <source>
        <dbReference type="ARBA" id="ARBA00061531"/>
    </source>
</evidence>
<dbReference type="GO" id="GO:0009381">
    <property type="term" value="F:excinuclease ABC activity"/>
    <property type="evidence" value="ECO:0007669"/>
    <property type="project" value="UniProtKB-UniRule"/>
</dbReference>
<dbReference type="CDD" id="cd10434">
    <property type="entry name" value="GIY-YIG_UvrC_Cho"/>
    <property type="match status" value="1"/>
</dbReference>
<keyword evidence="4 13" id="KW-0228">DNA excision</keyword>
<evidence type="ECO:0000256" key="12">
    <source>
        <dbReference type="ARBA" id="ARBA00077138"/>
    </source>
</evidence>
<dbReference type="Pfam" id="PF02151">
    <property type="entry name" value="UVR"/>
    <property type="match status" value="1"/>
</dbReference>
<sequence length="602" mass="65946">MRFVNVSDVAEFLRGLPSLPGVYRMLDAAGKVLYVGKAIDLKRRVSSYFQKSDLSPRIQLMVRQIAAIETTVTRSEAEALVLENNLIKALAPRYNILFRDDKTYPYLMISAHAFPQLAYFRGEPKKPHQYFGPFPNGYAVRESIQILQKVFRLRTCEDSVFANRSRPCLLFQIKRCTAPCVDKISAGAYAQDVASAAAFLSGKQSELIDGLSQRMLQAAEALEFELAAELRDQVQALSRVQEQQFVSSNTSQLDVDVVVAVLEAGVACVNLVMVRGGRHLGDKSFFPVNAEDSDASVMLEAFLGQHYLTAPLPAVLVVNHAIPEVVSDALQARAGHALHIVSHPIGERRVWLEMAEKNATLACAQRAGSKASQSARLAALAEVLELDGVARLECYDISHTMGEATVASCVVYDKGGMQPAEYRRFNIATAKAGDDYAAMREALTRRYSKLAEGEGKLPDVLLIDGGKGQVGVALEVMQELGLVLPIVGVAKGEARKPGLETLILPYLQKTLQLPSDHPALHLIQTVRDEAHRFAITGHRARRAKARTMSTLEEVPGVGAKRRQQLLTRFGGLRGVKAASIDDLARVEGISHKLAELIYNALH</sequence>
<dbReference type="GO" id="GO:0003677">
    <property type="term" value="F:DNA binding"/>
    <property type="evidence" value="ECO:0007669"/>
    <property type="project" value="UniProtKB-UniRule"/>
</dbReference>
<dbReference type="InterPro" id="IPR004791">
    <property type="entry name" value="UvrC"/>
</dbReference>
<dbReference type="Pfam" id="PF22920">
    <property type="entry name" value="UvrC_RNaseH"/>
    <property type="match status" value="1"/>
</dbReference>
<dbReference type="FunFam" id="3.30.420.340:FF:000001">
    <property type="entry name" value="UvrABC system protein C"/>
    <property type="match status" value="1"/>
</dbReference>
<dbReference type="SUPFAM" id="SSF46600">
    <property type="entry name" value="C-terminal UvrC-binding domain of UvrB"/>
    <property type="match status" value="1"/>
</dbReference>
<evidence type="ECO:0000256" key="7">
    <source>
        <dbReference type="ARBA" id="ARBA00023236"/>
    </source>
</evidence>
<dbReference type="InterPro" id="IPR047296">
    <property type="entry name" value="GIY-YIG_UvrC_Cho"/>
</dbReference>
<keyword evidence="2 13" id="KW-0963">Cytoplasm</keyword>
<dbReference type="InterPro" id="IPR035901">
    <property type="entry name" value="GIY-YIG_endonuc_sf"/>
</dbReference>
<comment type="subunit">
    <text evidence="10 13">Interacts with UvrB in an incision complex.</text>
</comment>
<dbReference type="GO" id="GO:0009432">
    <property type="term" value="P:SOS response"/>
    <property type="evidence" value="ECO:0007669"/>
    <property type="project" value="UniProtKB-UniRule"/>
</dbReference>
<dbReference type="InterPro" id="IPR003583">
    <property type="entry name" value="Hlx-hairpin-Hlx_DNA-bd_motif"/>
</dbReference>
<evidence type="ECO:0000256" key="4">
    <source>
        <dbReference type="ARBA" id="ARBA00022769"/>
    </source>
</evidence>
<feature type="domain" description="UvrC family homology region profile" evidence="16">
    <location>
        <begin position="257"/>
        <end position="477"/>
    </location>
</feature>
<dbReference type="Gene3D" id="3.30.420.340">
    <property type="entry name" value="UvrC, RNAse H endonuclease domain"/>
    <property type="match status" value="1"/>
</dbReference>
<evidence type="ECO:0000256" key="5">
    <source>
        <dbReference type="ARBA" id="ARBA00022881"/>
    </source>
</evidence>
<evidence type="ECO:0000256" key="10">
    <source>
        <dbReference type="ARBA" id="ARBA00062841"/>
    </source>
</evidence>
<evidence type="ECO:0000313" key="17">
    <source>
        <dbReference type="EMBL" id="MXR35740.1"/>
    </source>
</evidence>
<protein>
    <recommendedName>
        <fullName evidence="11 13">UvrABC system protein C</fullName>
        <shortName evidence="13">Protein UvrC</shortName>
    </recommendedName>
    <alternativeName>
        <fullName evidence="12 13">Excinuclease ABC subunit C</fullName>
    </alternativeName>
</protein>
<dbReference type="InterPro" id="IPR000305">
    <property type="entry name" value="GIY-YIG_endonuc"/>
</dbReference>
<dbReference type="AlphaFoldDB" id="A0A845BK28"/>
<comment type="function">
    <text evidence="8 13">The UvrABC repair system catalyzes the recognition and processing of DNA lesions. UvrC both incises the 5' and 3' sides of the lesion. The N-terminal half is responsible for the 3' incision and the C-terminal half is responsible for the 5' incision.</text>
</comment>
<dbReference type="InterPro" id="IPR001943">
    <property type="entry name" value="UVR_dom"/>
</dbReference>
<evidence type="ECO:0000256" key="3">
    <source>
        <dbReference type="ARBA" id="ARBA00022763"/>
    </source>
</evidence>
<evidence type="ECO:0000256" key="13">
    <source>
        <dbReference type="HAMAP-Rule" id="MF_00203"/>
    </source>
</evidence>